<evidence type="ECO:0000313" key="3">
    <source>
        <dbReference type="Proteomes" id="UP001341840"/>
    </source>
</evidence>
<gene>
    <name evidence="2" type="ORF">PIB30_099340</name>
</gene>
<evidence type="ECO:0000256" key="1">
    <source>
        <dbReference type="SAM" id="Phobius"/>
    </source>
</evidence>
<protein>
    <submittedName>
        <fullName evidence="2">Uncharacterized protein</fullName>
    </submittedName>
</protein>
<comment type="caution">
    <text evidence="2">The sequence shown here is derived from an EMBL/GenBank/DDBJ whole genome shotgun (WGS) entry which is preliminary data.</text>
</comment>
<keyword evidence="1" id="KW-0812">Transmembrane</keyword>
<keyword evidence="1" id="KW-0472">Membrane</keyword>
<keyword evidence="1" id="KW-1133">Transmembrane helix</keyword>
<feature type="transmembrane region" description="Helical" evidence="1">
    <location>
        <begin position="20"/>
        <end position="42"/>
    </location>
</feature>
<organism evidence="2 3">
    <name type="scientific">Stylosanthes scabra</name>
    <dbReference type="NCBI Taxonomy" id="79078"/>
    <lineage>
        <taxon>Eukaryota</taxon>
        <taxon>Viridiplantae</taxon>
        <taxon>Streptophyta</taxon>
        <taxon>Embryophyta</taxon>
        <taxon>Tracheophyta</taxon>
        <taxon>Spermatophyta</taxon>
        <taxon>Magnoliopsida</taxon>
        <taxon>eudicotyledons</taxon>
        <taxon>Gunneridae</taxon>
        <taxon>Pentapetalae</taxon>
        <taxon>rosids</taxon>
        <taxon>fabids</taxon>
        <taxon>Fabales</taxon>
        <taxon>Fabaceae</taxon>
        <taxon>Papilionoideae</taxon>
        <taxon>50 kb inversion clade</taxon>
        <taxon>dalbergioids sensu lato</taxon>
        <taxon>Dalbergieae</taxon>
        <taxon>Pterocarpus clade</taxon>
        <taxon>Stylosanthes</taxon>
    </lineage>
</organism>
<dbReference type="Proteomes" id="UP001341840">
    <property type="component" value="Unassembled WGS sequence"/>
</dbReference>
<feature type="non-terminal residue" evidence="2">
    <location>
        <position position="69"/>
    </location>
</feature>
<proteinExistence type="predicted"/>
<accession>A0ABU6SXN0</accession>
<dbReference type="EMBL" id="JASCZI010063059">
    <property type="protein sequence ID" value="MED6141029.1"/>
    <property type="molecule type" value="Genomic_DNA"/>
</dbReference>
<name>A0ABU6SXN0_9FABA</name>
<evidence type="ECO:0000313" key="2">
    <source>
        <dbReference type="EMBL" id="MED6141029.1"/>
    </source>
</evidence>
<reference evidence="2 3" key="1">
    <citation type="journal article" date="2023" name="Plants (Basel)">
        <title>Bridging the Gap: Combining Genomics and Transcriptomics Approaches to Understand Stylosanthes scabra, an Orphan Legume from the Brazilian Caatinga.</title>
        <authorList>
            <person name="Ferreira-Neto J.R.C."/>
            <person name="da Silva M.D."/>
            <person name="Binneck E."/>
            <person name="de Melo N.F."/>
            <person name="da Silva R.H."/>
            <person name="de Melo A.L.T.M."/>
            <person name="Pandolfi V."/>
            <person name="Bustamante F.O."/>
            <person name="Brasileiro-Vidal A.C."/>
            <person name="Benko-Iseppon A.M."/>
        </authorList>
    </citation>
    <scope>NUCLEOTIDE SEQUENCE [LARGE SCALE GENOMIC DNA]</scope>
    <source>
        <tissue evidence="2">Leaves</tissue>
    </source>
</reference>
<keyword evidence="3" id="KW-1185">Reference proteome</keyword>
<sequence length="69" mass="7989">MQRRTRALEVRSQNFQLPFVLAKLILDFSSPFSVVAILVFPFNRHHCCRVATIPYSPWSVRLLWLAASS</sequence>